<dbReference type="AlphaFoldDB" id="F0UET1"/>
<evidence type="ECO:0000313" key="2">
    <source>
        <dbReference type="Proteomes" id="UP000008142"/>
    </source>
</evidence>
<proteinExistence type="predicted"/>
<accession>F0UET1</accession>
<dbReference type="HOGENOM" id="CLU_2026028_0_0_1"/>
<reference evidence="2" key="1">
    <citation type="submission" date="2008-07" db="EMBL/GenBank/DDBJ databases">
        <title>Annotation of Ajellomyces capsulatus strain H88.</title>
        <authorList>
            <person name="Champion M."/>
            <person name="Cuomo C."/>
            <person name="Ma L.-J."/>
            <person name="Henn M.R."/>
            <person name="Sil A."/>
            <person name="Goldman B."/>
            <person name="Young S.K."/>
            <person name="Kodira C.D."/>
            <person name="Zeng Q."/>
            <person name="Koehrsen M."/>
            <person name="Alvarado L."/>
            <person name="Berlin A."/>
            <person name="Borenstein D."/>
            <person name="Chen Z."/>
            <person name="Engels R."/>
            <person name="Freedman E."/>
            <person name="Gellesch M."/>
            <person name="Goldberg J."/>
            <person name="Griggs A."/>
            <person name="Gujja S."/>
            <person name="Heiman D."/>
            <person name="Hepburn T."/>
            <person name="Howarth C."/>
            <person name="Jen D."/>
            <person name="Larson L."/>
            <person name="Lewis B."/>
            <person name="Mehta T."/>
            <person name="Park D."/>
            <person name="Pearson M."/>
            <person name="Roberts A."/>
            <person name="Saif S."/>
            <person name="Shea T."/>
            <person name="Shenoy N."/>
            <person name="Sisk P."/>
            <person name="Stolte C."/>
            <person name="Sykes S."/>
            <person name="Walk T."/>
            <person name="White J."/>
            <person name="Yandava C."/>
            <person name="Klein B."/>
            <person name="McEwen J.G."/>
            <person name="Puccia R."/>
            <person name="Goldman G.H."/>
            <person name="Felipe M.S."/>
            <person name="Nino-Vega G."/>
            <person name="San-Blas G."/>
            <person name="Taylor J."/>
            <person name="Mendoza L."/>
            <person name="Galagan J."/>
            <person name="Nusbaum C."/>
            <person name="Birren B."/>
        </authorList>
    </citation>
    <scope>NUCLEOTIDE SEQUENCE [LARGE SCALE GENOMIC DNA]</scope>
    <source>
        <strain evidence="2">H88</strain>
    </source>
</reference>
<name>F0UET1_AJEC8</name>
<gene>
    <name evidence="1" type="ORF">HCEG_04026</name>
</gene>
<organism evidence="2">
    <name type="scientific">Ajellomyces capsulatus (strain H88)</name>
    <name type="common">Darling's disease fungus</name>
    <name type="synonym">Histoplasma capsulatum</name>
    <dbReference type="NCBI Taxonomy" id="544711"/>
    <lineage>
        <taxon>Eukaryota</taxon>
        <taxon>Fungi</taxon>
        <taxon>Dikarya</taxon>
        <taxon>Ascomycota</taxon>
        <taxon>Pezizomycotina</taxon>
        <taxon>Eurotiomycetes</taxon>
        <taxon>Eurotiomycetidae</taxon>
        <taxon>Onygenales</taxon>
        <taxon>Ajellomycetaceae</taxon>
        <taxon>Histoplasma</taxon>
    </lineage>
</organism>
<dbReference type="Proteomes" id="UP000008142">
    <property type="component" value="Unassembled WGS sequence"/>
</dbReference>
<sequence length="122" mass="13220">MIRVNHCVTPFLALLQKSLNLEKVAQVCTSKEVVSPSPDGALRTFRKATSGGCDSEPTPYLILLVTQYRLVTHLGTALAASENEMGQNHAFFPVSSSHRRFTACGHPDNRVPNETAATLLIG</sequence>
<dbReference type="EMBL" id="DS990638">
    <property type="protein sequence ID" value="EGC44811.1"/>
    <property type="molecule type" value="Genomic_DNA"/>
</dbReference>
<evidence type="ECO:0000313" key="1">
    <source>
        <dbReference type="EMBL" id="EGC44811.1"/>
    </source>
</evidence>
<protein>
    <submittedName>
        <fullName evidence="1">Predicted protein</fullName>
    </submittedName>
</protein>